<sequence length="667" mass="74060">MRSIFFLCLLTGTVLGQPPVKRPIQPADILRLQTINDPQVSPDGAWIAYTLSSVDKEKDKRNTDLWMISWDGKQSVQLTNGPEGESSPRWSPDGRFLSFVATRNGDKDCQLWLLDRRGGEGKKVTELKGELEEYEWAPNGKTLALVIRDKDYSDSAKTKIRKPYVIDRYHFKEDTKGYLDRRAAHLYLFDVDTRKLDTLTSGTYDESSPVWSPDSKQIAFVSNRTADPDKNENTDLFVIDARPKATAKQLTTWAGYDRSPVWSPDGLQIAYLRSTAATPFIMYDQPVLALLSPNGGEPKLLSAALDRPVRNPRWSPDGKSIAVLVDDDRRTYVGAYDLATGQLSRLAGGDCAFADLEQNPKGGWATLMSKPQLPAEIYVVEKGETRRLTTIQDDFVAPLMLANVEGFTSRSKDGTQVSNMLFRPAHVPAGQKLPTILFIHGGPVGQDNFGFDLSRQLLAGGGFVVAGVNYRGSSGRGLAFCKAIYGDWGNKEVVDILGATDYLVANGIADPARLGIGGWSYGGILTNYTITTDQRFKAAASGAGSSLQITMYGSDQYVNQYENELGLPWKNTDKWLKVSFPFLKADRIKTPTLFMGGEKDFNVPIAGSEQMYQALRSLGVPTQLIVYPNQFHGLSVPSYQVDRFDRYLKWFDQYLKTSVAVLEPQKP</sequence>
<dbReference type="PANTHER" id="PTHR42776:SF27">
    <property type="entry name" value="DIPEPTIDYL PEPTIDASE FAMILY MEMBER 6"/>
    <property type="match status" value="1"/>
</dbReference>
<organism evidence="8 9">
    <name type="scientific">Larkinella bovis</name>
    <dbReference type="NCBI Taxonomy" id="683041"/>
    <lineage>
        <taxon>Bacteria</taxon>
        <taxon>Pseudomonadati</taxon>
        <taxon>Bacteroidota</taxon>
        <taxon>Cytophagia</taxon>
        <taxon>Cytophagales</taxon>
        <taxon>Spirosomataceae</taxon>
        <taxon>Larkinella</taxon>
    </lineage>
</organism>
<comment type="caution">
    <text evidence="8">The sequence shown here is derived from an EMBL/GenBank/DDBJ whole genome shotgun (WGS) entry which is preliminary data.</text>
</comment>
<dbReference type="Gene3D" id="2.120.10.30">
    <property type="entry name" value="TolB, C-terminal domain"/>
    <property type="match status" value="2"/>
</dbReference>
<evidence type="ECO:0000256" key="4">
    <source>
        <dbReference type="ARBA" id="ARBA00032284"/>
    </source>
</evidence>
<gene>
    <name evidence="8" type="ORF">ACFPMF_20455</name>
</gene>
<dbReference type="InterPro" id="IPR029058">
    <property type="entry name" value="AB_hydrolase_fold"/>
</dbReference>
<dbReference type="Pfam" id="PF00326">
    <property type="entry name" value="Peptidase_S9"/>
    <property type="match status" value="1"/>
</dbReference>
<dbReference type="Proteomes" id="UP001596106">
    <property type="component" value="Unassembled WGS sequence"/>
</dbReference>
<evidence type="ECO:0000313" key="8">
    <source>
        <dbReference type="EMBL" id="MFC5411706.1"/>
    </source>
</evidence>
<dbReference type="SUPFAM" id="SSF53474">
    <property type="entry name" value="alpha/beta-Hydrolases"/>
    <property type="match status" value="1"/>
</dbReference>
<dbReference type="Gene3D" id="3.40.50.1820">
    <property type="entry name" value="alpha/beta hydrolase"/>
    <property type="match status" value="1"/>
</dbReference>
<dbReference type="SUPFAM" id="SSF82171">
    <property type="entry name" value="DPP6 N-terminal domain-like"/>
    <property type="match status" value="1"/>
</dbReference>
<evidence type="ECO:0000313" key="9">
    <source>
        <dbReference type="Proteomes" id="UP001596106"/>
    </source>
</evidence>
<dbReference type="InterPro" id="IPR011042">
    <property type="entry name" value="6-blade_b-propeller_TolB-like"/>
</dbReference>
<evidence type="ECO:0000256" key="5">
    <source>
        <dbReference type="ARBA" id="ARBA00032596"/>
    </source>
</evidence>
<reference evidence="9" key="1">
    <citation type="journal article" date="2019" name="Int. J. Syst. Evol. Microbiol.">
        <title>The Global Catalogue of Microorganisms (GCM) 10K type strain sequencing project: providing services to taxonomists for standard genome sequencing and annotation.</title>
        <authorList>
            <consortium name="The Broad Institute Genomics Platform"/>
            <consortium name="The Broad Institute Genome Sequencing Center for Infectious Disease"/>
            <person name="Wu L."/>
            <person name="Ma J."/>
        </authorList>
    </citation>
    <scope>NUCLEOTIDE SEQUENCE [LARGE SCALE GENOMIC DNA]</scope>
    <source>
        <strain evidence="9">CCUG 55250</strain>
    </source>
</reference>
<dbReference type="InterPro" id="IPR011659">
    <property type="entry name" value="WD40"/>
</dbReference>
<keyword evidence="1" id="KW-0378">Hydrolase</keyword>
<evidence type="ECO:0000256" key="1">
    <source>
        <dbReference type="ARBA" id="ARBA00022801"/>
    </source>
</evidence>
<dbReference type="PROSITE" id="PS00708">
    <property type="entry name" value="PRO_ENDOPEP_SER"/>
    <property type="match status" value="1"/>
</dbReference>
<feature type="domain" description="Peptidase S9 prolyl oligopeptidase catalytic" evidence="7">
    <location>
        <begin position="451"/>
        <end position="656"/>
    </location>
</feature>
<proteinExistence type="predicted"/>
<dbReference type="RefSeq" id="WP_379848590.1">
    <property type="nucleotide sequence ID" value="NZ_JBHSMA010000007.1"/>
</dbReference>
<keyword evidence="2" id="KW-0645">Protease</keyword>
<evidence type="ECO:0000256" key="3">
    <source>
        <dbReference type="ARBA" id="ARBA00022990"/>
    </source>
</evidence>
<evidence type="ECO:0000256" key="2">
    <source>
        <dbReference type="ARBA" id="ARBA00022825"/>
    </source>
</evidence>
<dbReference type="PANTHER" id="PTHR42776">
    <property type="entry name" value="SERINE PEPTIDASE S9 FAMILY MEMBER"/>
    <property type="match status" value="1"/>
</dbReference>
<dbReference type="EMBL" id="JBHSMA010000007">
    <property type="protein sequence ID" value="MFC5411706.1"/>
    <property type="molecule type" value="Genomic_DNA"/>
</dbReference>
<accession>A0ABW0IH69</accession>
<keyword evidence="9" id="KW-1185">Reference proteome</keyword>
<dbReference type="InterPro" id="IPR001375">
    <property type="entry name" value="Peptidase_S9_cat"/>
</dbReference>
<evidence type="ECO:0000259" key="7">
    <source>
        <dbReference type="Pfam" id="PF00326"/>
    </source>
</evidence>
<keyword evidence="2" id="KW-0720">Serine protease</keyword>
<dbReference type="InterPro" id="IPR002471">
    <property type="entry name" value="Pept_S9_AS"/>
</dbReference>
<evidence type="ECO:0000256" key="6">
    <source>
        <dbReference type="ARBA" id="ARBA00045885"/>
    </source>
</evidence>
<protein>
    <recommendedName>
        <fullName evidence="5">Acyl-peptide hydrolase</fullName>
    </recommendedName>
    <alternativeName>
        <fullName evidence="4">Acylaminoacyl-peptidase</fullName>
    </alternativeName>
</protein>
<name>A0ABW0IH69_9BACT</name>
<dbReference type="Pfam" id="PF07676">
    <property type="entry name" value="PD40"/>
    <property type="match status" value="4"/>
</dbReference>
<keyword evidence="3" id="KW-0007">Acetylation</keyword>
<comment type="function">
    <text evidence="6">This enzyme catalyzes the hydrolysis of the N-terminal peptide bond of an N-acetylated peptide to generate an N-acetylated amino acid and a peptide with a free N-terminus. It preferentially cleaves off Ac-Ala, Ac-Met and Ac-Ser. Also, involved in the degradation of oxidized and glycated proteins.</text>
</comment>